<dbReference type="Gene3D" id="2.60.120.10">
    <property type="entry name" value="Jelly Rolls"/>
    <property type="match status" value="1"/>
</dbReference>
<feature type="domain" description="HTH araC/xylS-type" evidence="4">
    <location>
        <begin position="249"/>
        <end position="346"/>
    </location>
</feature>
<gene>
    <name evidence="5" type="ORF">H8Z77_08960</name>
</gene>
<dbReference type="SUPFAM" id="SSF46689">
    <property type="entry name" value="Homeodomain-like"/>
    <property type="match status" value="1"/>
</dbReference>
<dbReference type="Proteomes" id="UP000649151">
    <property type="component" value="Unassembled WGS sequence"/>
</dbReference>
<organism evidence="5 6">
    <name type="scientific">Clostridium facile</name>
    <dbReference type="NCBI Taxonomy" id="2763035"/>
    <lineage>
        <taxon>Bacteria</taxon>
        <taxon>Bacillati</taxon>
        <taxon>Bacillota</taxon>
        <taxon>Clostridia</taxon>
        <taxon>Eubacteriales</taxon>
        <taxon>Clostridiaceae</taxon>
        <taxon>Clostridium</taxon>
    </lineage>
</organism>
<dbReference type="InterPro" id="IPR003313">
    <property type="entry name" value="AraC-bd"/>
</dbReference>
<dbReference type="InterPro" id="IPR009057">
    <property type="entry name" value="Homeodomain-like_sf"/>
</dbReference>
<dbReference type="Pfam" id="PF02311">
    <property type="entry name" value="AraC_binding"/>
    <property type="match status" value="1"/>
</dbReference>
<evidence type="ECO:0000313" key="6">
    <source>
        <dbReference type="Proteomes" id="UP000649151"/>
    </source>
</evidence>
<dbReference type="InterPro" id="IPR018062">
    <property type="entry name" value="HTH_AraC-typ_CS"/>
</dbReference>
<evidence type="ECO:0000256" key="1">
    <source>
        <dbReference type="ARBA" id="ARBA00023015"/>
    </source>
</evidence>
<comment type="caution">
    <text evidence="5">The sequence shown here is derived from an EMBL/GenBank/DDBJ whole genome shotgun (WGS) entry which is preliminary data.</text>
</comment>
<dbReference type="InterPro" id="IPR037923">
    <property type="entry name" value="HTH-like"/>
</dbReference>
<dbReference type="SUPFAM" id="SSF51215">
    <property type="entry name" value="Regulatory protein AraC"/>
    <property type="match status" value="1"/>
</dbReference>
<name>A0ABR7ISM2_9CLOT</name>
<keyword evidence="6" id="KW-1185">Reference proteome</keyword>
<dbReference type="SMART" id="SM00342">
    <property type="entry name" value="HTH_ARAC"/>
    <property type="match status" value="1"/>
</dbReference>
<dbReference type="Pfam" id="PF12833">
    <property type="entry name" value="HTH_18"/>
    <property type="match status" value="1"/>
</dbReference>
<evidence type="ECO:0000256" key="3">
    <source>
        <dbReference type="ARBA" id="ARBA00023163"/>
    </source>
</evidence>
<dbReference type="InterPro" id="IPR014710">
    <property type="entry name" value="RmlC-like_jellyroll"/>
</dbReference>
<dbReference type="EMBL" id="JACOQK010000001">
    <property type="protein sequence ID" value="MBC5788145.1"/>
    <property type="molecule type" value="Genomic_DNA"/>
</dbReference>
<keyword evidence="1" id="KW-0805">Transcription regulation</keyword>
<dbReference type="InterPro" id="IPR018060">
    <property type="entry name" value="HTH_AraC"/>
</dbReference>
<evidence type="ECO:0000256" key="2">
    <source>
        <dbReference type="ARBA" id="ARBA00023125"/>
    </source>
</evidence>
<accession>A0ABR7ISM2</accession>
<sequence length="366" mass="43260">MEKTIRQQIDAIIQNIREHPVHMTNMIHRMQRLREKIQAGELAPPAQFRFDERAFLDENEEITVYLDFISPIFPSKEGDSFENRYQLAKKFLHQHNFFELYYVYSGECCCFINQKEYRLKPGSICVLNTQQSHSVLLVDETTNLINILVKRSTFTDKILSMLDSNDMFYQFFTRSLYDPSPIPDFIKFDVTNNSHIEFYLLRLLQEYMEKQRLNQSMMCYMLCSIMVELSRQYEKQLKSAKQKESLQIFDVLAYINSHFLTVTLKELSEQFHYSQNYISQFILKQTGKKFSETVNHLKLRKAQELLCNSDLDIETIAANLGYSDRNGFEKAFKKAFQITPKQYASWKKDNMAIPSMKQENGKISLP</sequence>
<dbReference type="PROSITE" id="PS00041">
    <property type="entry name" value="HTH_ARAC_FAMILY_1"/>
    <property type="match status" value="1"/>
</dbReference>
<keyword evidence="3" id="KW-0804">Transcription</keyword>
<reference evidence="5 6" key="1">
    <citation type="submission" date="2020-08" db="EMBL/GenBank/DDBJ databases">
        <title>Genome public.</title>
        <authorList>
            <person name="Liu C."/>
            <person name="Sun Q."/>
        </authorList>
    </citation>
    <scope>NUCLEOTIDE SEQUENCE [LARGE SCALE GENOMIC DNA]</scope>
    <source>
        <strain evidence="5 6">NSJ-27</strain>
    </source>
</reference>
<protein>
    <submittedName>
        <fullName evidence="5">Helix-turn-helix transcriptional regulator</fullName>
    </submittedName>
</protein>
<evidence type="ECO:0000313" key="5">
    <source>
        <dbReference type="EMBL" id="MBC5788145.1"/>
    </source>
</evidence>
<dbReference type="RefSeq" id="WP_186996801.1">
    <property type="nucleotide sequence ID" value="NZ_JACOQK010000001.1"/>
</dbReference>
<proteinExistence type="predicted"/>
<dbReference type="PANTHER" id="PTHR43280:SF2">
    <property type="entry name" value="HTH-TYPE TRANSCRIPTIONAL REGULATOR EXSA"/>
    <property type="match status" value="1"/>
</dbReference>
<dbReference type="Gene3D" id="1.10.10.60">
    <property type="entry name" value="Homeodomain-like"/>
    <property type="match status" value="2"/>
</dbReference>
<evidence type="ECO:0000259" key="4">
    <source>
        <dbReference type="PROSITE" id="PS01124"/>
    </source>
</evidence>
<dbReference type="PROSITE" id="PS01124">
    <property type="entry name" value="HTH_ARAC_FAMILY_2"/>
    <property type="match status" value="1"/>
</dbReference>
<keyword evidence="2" id="KW-0238">DNA-binding</keyword>
<dbReference type="PANTHER" id="PTHR43280">
    <property type="entry name" value="ARAC-FAMILY TRANSCRIPTIONAL REGULATOR"/>
    <property type="match status" value="1"/>
</dbReference>